<feature type="compositionally biased region" description="Polar residues" evidence="1">
    <location>
        <begin position="380"/>
        <end position="397"/>
    </location>
</feature>
<gene>
    <name evidence="4" type="ORF">M430DRAFT_26027</name>
</gene>
<name>A0A2T3B8B4_AMORE</name>
<dbReference type="RefSeq" id="XP_024723139.1">
    <property type="nucleotide sequence ID" value="XM_024865331.1"/>
</dbReference>
<feature type="region of interest" description="Disordered" evidence="1">
    <location>
        <begin position="140"/>
        <end position="167"/>
    </location>
</feature>
<evidence type="ECO:0000256" key="3">
    <source>
        <dbReference type="SAM" id="SignalP"/>
    </source>
</evidence>
<reference evidence="4 5" key="1">
    <citation type="journal article" date="2018" name="New Phytol.">
        <title>Comparative genomics and transcriptomics depict ericoid mycorrhizal fungi as versatile saprotrophs and plant mutualists.</title>
        <authorList>
            <person name="Martino E."/>
            <person name="Morin E."/>
            <person name="Grelet G.A."/>
            <person name="Kuo A."/>
            <person name="Kohler A."/>
            <person name="Daghino S."/>
            <person name="Barry K.W."/>
            <person name="Cichocki N."/>
            <person name="Clum A."/>
            <person name="Dockter R.B."/>
            <person name="Hainaut M."/>
            <person name="Kuo R.C."/>
            <person name="LaButti K."/>
            <person name="Lindahl B.D."/>
            <person name="Lindquist E.A."/>
            <person name="Lipzen A."/>
            <person name="Khouja H.R."/>
            <person name="Magnuson J."/>
            <person name="Murat C."/>
            <person name="Ohm R.A."/>
            <person name="Singer S.W."/>
            <person name="Spatafora J.W."/>
            <person name="Wang M."/>
            <person name="Veneault-Fourrey C."/>
            <person name="Henrissat B."/>
            <person name="Grigoriev I.V."/>
            <person name="Martin F.M."/>
            <person name="Perotto S."/>
        </authorList>
    </citation>
    <scope>NUCLEOTIDE SEQUENCE [LARGE SCALE GENOMIC DNA]</scope>
    <source>
        <strain evidence="4 5">ATCC 22711</strain>
    </source>
</reference>
<sequence length="397" mass="41483">MRRTRASNVLLTTVCLATSTAAQSSPDLFERASTCGDPAYTQCSQAGLPSNFCCGPSSDCVVLAANTTVLCCPSGSSCSVIKSITCDITQQNATAHPDISLMTTALTGTLPTCGTGCCPFGYSCNSDNNCVINANQDTAPDSSTSSSSSATAASSSSAATSSSSTITPAGNATLHATESSNKFPAAAVLVGFFPGLILGMLLTITIICLIGAHRRKASRRNSGSSFGNISEPQPQSDMRSDFLRKQTQSPSTDAGTTVSRHASVQRVRSLFSRSNIDATPRSSPPGVPPVPTPASLKVNRPMVQERGRPVTPILQREPSYEDINIFADGDTASALRENGLAGPSRNTRTSHQTTFSDMMEKSGLAGLQKGQPYVYRGNSLEYSPTPSKTTSPRGRVI</sequence>
<dbReference type="GeneID" id="36573412"/>
<evidence type="ECO:0000256" key="1">
    <source>
        <dbReference type="SAM" id="MobiDB-lite"/>
    </source>
</evidence>
<evidence type="ECO:0000256" key="2">
    <source>
        <dbReference type="SAM" id="Phobius"/>
    </source>
</evidence>
<feature type="region of interest" description="Disordered" evidence="1">
    <location>
        <begin position="219"/>
        <end position="296"/>
    </location>
</feature>
<dbReference type="Proteomes" id="UP000241818">
    <property type="component" value="Unassembled WGS sequence"/>
</dbReference>
<organism evidence="4 5">
    <name type="scientific">Amorphotheca resinae ATCC 22711</name>
    <dbReference type="NCBI Taxonomy" id="857342"/>
    <lineage>
        <taxon>Eukaryota</taxon>
        <taxon>Fungi</taxon>
        <taxon>Dikarya</taxon>
        <taxon>Ascomycota</taxon>
        <taxon>Pezizomycotina</taxon>
        <taxon>Leotiomycetes</taxon>
        <taxon>Helotiales</taxon>
        <taxon>Amorphothecaceae</taxon>
        <taxon>Amorphotheca</taxon>
    </lineage>
</organism>
<proteinExistence type="predicted"/>
<accession>A0A2T3B8B4</accession>
<feature type="compositionally biased region" description="Polar residues" evidence="1">
    <location>
        <begin position="245"/>
        <end position="262"/>
    </location>
</feature>
<dbReference type="EMBL" id="KZ679008">
    <property type="protein sequence ID" value="PSS23093.1"/>
    <property type="molecule type" value="Genomic_DNA"/>
</dbReference>
<protein>
    <recommendedName>
        <fullName evidence="6">Mid2 domain-containing protein</fullName>
    </recommendedName>
</protein>
<feature type="region of interest" description="Disordered" evidence="1">
    <location>
        <begin position="376"/>
        <end position="397"/>
    </location>
</feature>
<feature type="signal peptide" evidence="3">
    <location>
        <begin position="1"/>
        <end position="22"/>
    </location>
</feature>
<evidence type="ECO:0008006" key="6">
    <source>
        <dbReference type="Google" id="ProtNLM"/>
    </source>
</evidence>
<feature type="compositionally biased region" description="Low complexity" evidence="1">
    <location>
        <begin position="142"/>
        <end position="165"/>
    </location>
</feature>
<dbReference type="InParanoid" id="A0A2T3B8B4"/>
<keyword evidence="5" id="KW-1185">Reference proteome</keyword>
<dbReference type="AlphaFoldDB" id="A0A2T3B8B4"/>
<feature type="chain" id="PRO_5015634678" description="Mid2 domain-containing protein" evidence="3">
    <location>
        <begin position="23"/>
        <end position="397"/>
    </location>
</feature>
<feature type="transmembrane region" description="Helical" evidence="2">
    <location>
        <begin position="185"/>
        <end position="212"/>
    </location>
</feature>
<keyword evidence="2" id="KW-1133">Transmembrane helix</keyword>
<evidence type="ECO:0000313" key="4">
    <source>
        <dbReference type="EMBL" id="PSS23093.1"/>
    </source>
</evidence>
<keyword evidence="2" id="KW-0472">Membrane</keyword>
<feature type="compositionally biased region" description="Pro residues" evidence="1">
    <location>
        <begin position="282"/>
        <end position="292"/>
    </location>
</feature>
<keyword evidence="2" id="KW-0812">Transmembrane</keyword>
<keyword evidence="3" id="KW-0732">Signal</keyword>
<feature type="compositionally biased region" description="Polar residues" evidence="1">
    <location>
        <begin position="220"/>
        <end position="237"/>
    </location>
</feature>
<evidence type="ECO:0000313" key="5">
    <source>
        <dbReference type="Proteomes" id="UP000241818"/>
    </source>
</evidence>
<dbReference type="OrthoDB" id="5338512at2759"/>